<dbReference type="InterPro" id="IPR047187">
    <property type="entry name" value="SF1_C_Upf1"/>
</dbReference>
<dbReference type="Proteomes" id="UP000078546">
    <property type="component" value="Unassembled WGS sequence"/>
</dbReference>
<proteinExistence type="predicted"/>
<dbReference type="EMBL" id="FLQV01000762">
    <property type="protein sequence ID" value="SBS97869.1"/>
    <property type="molecule type" value="Genomic_DNA"/>
</dbReference>
<feature type="domain" description="DNA2/NAM7 helicase helicase" evidence="2">
    <location>
        <begin position="1744"/>
        <end position="2141"/>
    </location>
</feature>
<gene>
    <name evidence="5" type="ORF">POVCU1_041660</name>
    <name evidence="4" type="ORF">POVCU2_0045230</name>
</gene>
<dbReference type="SUPFAM" id="SSF52540">
    <property type="entry name" value="P-loop containing nucleoside triphosphate hydrolases"/>
    <property type="match status" value="1"/>
</dbReference>
<feature type="region of interest" description="Disordered" evidence="1">
    <location>
        <begin position="272"/>
        <end position="291"/>
    </location>
</feature>
<evidence type="ECO:0000313" key="4">
    <source>
        <dbReference type="EMBL" id="SBS87915.1"/>
    </source>
</evidence>
<dbReference type="InterPro" id="IPR041679">
    <property type="entry name" value="DNA2/NAM7-like_C"/>
</dbReference>
<evidence type="ECO:0000313" key="7">
    <source>
        <dbReference type="Proteomes" id="UP000078560"/>
    </source>
</evidence>
<evidence type="ECO:0000313" key="6">
    <source>
        <dbReference type="Proteomes" id="UP000078546"/>
    </source>
</evidence>
<feature type="region of interest" description="Disordered" evidence="1">
    <location>
        <begin position="1304"/>
        <end position="1328"/>
    </location>
</feature>
<organism evidence="5 6">
    <name type="scientific">Plasmodium ovale curtisi</name>
    <dbReference type="NCBI Taxonomy" id="864141"/>
    <lineage>
        <taxon>Eukaryota</taxon>
        <taxon>Sar</taxon>
        <taxon>Alveolata</taxon>
        <taxon>Apicomplexa</taxon>
        <taxon>Aconoidasida</taxon>
        <taxon>Haemosporida</taxon>
        <taxon>Plasmodiidae</taxon>
        <taxon>Plasmodium</taxon>
        <taxon>Plasmodium (Plasmodium)</taxon>
    </lineage>
</organism>
<dbReference type="Pfam" id="PF13087">
    <property type="entry name" value="AAA_12"/>
    <property type="match status" value="1"/>
</dbReference>
<reference evidence="6 7" key="2">
    <citation type="submission" date="2016-05" db="EMBL/GenBank/DDBJ databases">
        <authorList>
            <person name="Naeem Raeece"/>
        </authorList>
    </citation>
    <scope>NUCLEOTIDE SEQUENCE [LARGE SCALE GENOMIC DNA]</scope>
</reference>
<dbReference type="Gene3D" id="3.40.50.300">
    <property type="entry name" value="P-loop containing nucleotide triphosphate hydrolases"/>
    <property type="match status" value="2"/>
</dbReference>
<feature type="region of interest" description="Disordered" evidence="1">
    <location>
        <begin position="2574"/>
        <end position="2594"/>
    </location>
</feature>
<dbReference type="PANTHER" id="PTHR10887:SF495">
    <property type="entry name" value="HELICASE SENATAXIN ISOFORM X1-RELATED"/>
    <property type="match status" value="1"/>
</dbReference>
<feature type="domain" description="DNA2/NAM7 helicase-like C-terminal" evidence="3">
    <location>
        <begin position="2149"/>
        <end position="2429"/>
    </location>
</feature>
<dbReference type="EMBL" id="FLQU01000603">
    <property type="protein sequence ID" value="SBS87915.1"/>
    <property type="molecule type" value="Genomic_DNA"/>
</dbReference>
<dbReference type="InterPro" id="IPR027417">
    <property type="entry name" value="P-loop_NTPase"/>
</dbReference>
<dbReference type="PANTHER" id="PTHR10887">
    <property type="entry name" value="DNA2/NAM7 HELICASE FAMILY"/>
    <property type="match status" value="1"/>
</dbReference>
<name>A0A1A8WZV6_PLAOA</name>
<evidence type="ECO:0000313" key="5">
    <source>
        <dbReference type="EMBL" id="SBS97869.1"/>
    </source>
</evidence>
<dbReference type="Proteomes" id="UP000078560">
    <property type="component" value="Unassembled WGS sequence"/>
</dbReference>
<evidence type="ECO:0000256" key="1">
    <source>
        <dbReference type="SAM" id="MobiDB-lite"/>
    </source>
</evidence>
<accession>A0A1A8WZV6</accession>
<dbReference type="Pfam" id="PF13086">
    <property type="entry name" value="AAA_11"/>
    <property type="match status" value="1"/>
</dbReference>
<evidence type="ECO:0008006" key="8">
    <source>
        <dbReference type="Google" id="ProtNLM"/>
    </source>
</evidence>
<dbReference type="CDD" id="cd18042">
    <property type="entry name" value="DEXXQc_SETX"/>
    <property type="match status" value="1"/>
</dbReference>
<reference evidence="5" key="1">
    <citation type="submission" date="2016-05" db="EMBL/GenBank/DDBJ databases">
        <authorList>
            <person name="Lavstsen T."/>
            <person name="Jespersen J.S."/>
        </authorList>
    </citation>
    <scope>NUCLEOTIDE SEQUENCE [LARGE SCALE GENOMIC DNA]</scope>
</reference>
<sequence>MENKLNEKLESGKDIIYFERLKRSIKTYNDNDLYKTALESFSQKLKNSGENTNHLICKYNYAEIVYFFYTDLLYEKREFLSAVCGKNTERNIIDNAIENIKGNKLKYGKQLDRLKGVITENVDNCQKCLMIYYLLQKRFLEKFSLVIKNEEGVISIIKREIFKFNFDRIISKITCPRGCDRIDSVVLELMLNGSKIFQVDTNYHVDASKLNNCNLKIFIEKFLILDNENIYDIVKQYAHYESLLFLCNIVHNEFKKGKKLLAKIEENINHQGANVRNENRKESNKTGGAEAEAEAGINVLTENGNSSDKLPHGNNYHGDVLPYICVHIFLLLKHSEVENSIKKVLKEKIILYSLMLNSLRYSDNFIQLIIFKIINYTFINDDDFLNDSNKKLISSIFSYWVKLSDACIIKMINSSSPEENLSAPETKTDSTFLKENFRDYDIFKYMQCLVCGIYLLLLVKKKKIKESSHLVEEQSKVVNNERNMVFHLTEDISENLLISPFLVKSDRYTHFLGFIFSENKEIINNLLNLVYKLLYFIKNLKFYIIKNVNIKNKYFEVASTFSCINIIYILLDATRRILLNSFEVDDYTKNLYKNLKDKYMTFEHITLHALSPFVNHKEYYIRLYTIKVLTILLSDSSIRDSLEKTLIFEMLDSLMSIEFHKEKAKMNEERKNLNNLLLHLLKANIKDNKYSKKLTNIVFTDKRKEVMKYLLRICNEDFNLLELKTIFEHFFVLLIKIINIVIKRVESLLSIDKYKTLFMNVYDVVDIFMKELKKEKNNKCRLYFFAPSIYLCHLISNAIYKGKTHSSVPFLNVVFNLIKNIESNISQMYDDLINLNNVCEDVLDEQISYSSDSDTGSTKELHLLHFYNNVYWDELQECKGDTTAAGETISITSNATGSVCAITHATDSSIGCSPPCDFANRERMAFDSDRLRKCKRLMERSVRKNRNNDREIYSRVSGFFFLCVSNTSKKTKISIVKSFDLITKYIVKDEYKLHRVKKKSLLFSLPLVIIKDLENEEKRYNVVIDKYDYILKSYMVDLFRSKRSLCILLSSVYHFTNTMILFLKKKNFLDDNISEKLDVLDSFILINSKTWYYLTVVIECLSTYLSKNKMDNFSRQLINLIIDNIWKIIIYIFYSVKINTFSVKLKTYSINIFPRDSLLLFLNFFSTWIAFTKEFSFRKDIFSTDRILPELFYKKFSFLSSQILSFFNFIESNLCTLSHNETNISLLIKQKKIMNNILDSLIHIIREKGPGYNENDLNVLIKYKLKIKMLTIPQTTRELAISFEYESIFSKAKGAIMNADKDNNKATNLATRKKEDTGKGNDASKQDKPSMLKYEKIITPRGANMREHIECPQHPRVPSLVKKNDHNLKPPAPNGHESNSSIVIRGDVGHPEKRRFRFVSRSHSPSTHFGTKENEAKCDDVTDVLKKEAALEKAKKILEKNAALKTQKRAIILNENSSEKNKHQYFKEMKEKRIEVENNINKYIVMLQEFLEWDFFDLERMDTYKKCIKEEIPIRFSNEEEYQRIFRPMVLEECRCCITNKMIGDTNKFVINIIGRKKTSNWILWNITASNENKTNLDNLKPMDLIVLIPFETENNILMNNDKETVRYDNLKEILKTNKHLLGLVDVSSNKSEHIYDIKLINEDNFPSKISEERKRLKLNGLSCNKFHAYFLCNLMTNIREFQSVYMSKNSSLFNIILNPSENRGTKETEKGSHKNVTFNGEMKGSISSLEKRILHIMKNYNLLNKSQIEAVKLVFLNKNNISLIQGPPGTGKTKTVIGIVSALYALINQSSDDRNEKQKKKNDLSYNEQGACGNKKILVCSPSNSAIDEIAKRILNEGLINFMNIKGLKDNKKGDSSNNSDGSDFLENTNSTFVNSRKGIKLSEQTKCKRYTTVEESKIKCFKKKSITPKCIRIGISKKTHEEIQPISLDYIFNKRKNTEQNVYEVHFNNRKNNLSFSIKAIDHTCQKVKEVRDKLNYNDSKKYCYDYQETKDKASFEMIKNVNDFFSEEVINHVDKKYLEKLLYLFNESQSHYDWSLDKLNSEKKNFEEQKKKLLETDKEIGSFYSNSNKENMILESEVIFSTLSGSASPIIENLEFEYLIIDEACQCVELSCLIPFRLKIKSIIMVGDPKQLPATTFSSDCRKYGYSRSLFERLLLCNVSSVLLNVQYRMRPEICYFPNKYFYNGLIKNDENLMNKPLFYFQYLNLFGCYKFINVDGIESITYNKSYINYVEAYFIFRLILYIKNFMENKNNDNPVPSLYQLSVNFSLNDIGIICPYQSQVHLIRKMFQGYFPDNNSPEISTVDAFQGREKNIIIFSCVRSNLQTVEIGRNLREIKGNGKNYGNRQNWNNYTLDDLDQDDLYSDDRDTQELHAKKWINGRDSNSSNSNDFKAIQKYGNNIGFLRDERRLNVALTRAKDSLWIIGNRTNLEKNNTWNSLIKNAIARNCYSDLNLNFDRSTKEENIKKIIDDFFSQMDSDIKDDTTCINSENTDVNHEIFSSSNSEYSSTEPSQKGKKFFKERKEFVGAKYSNDNRNKYKRNMNWYKYPEKEFTFSKAYTGYANWERHRNWENGIIRDKNGENKGYKRRADKDDKEIERGDKFLKKRKFP</sequence>
<dbReference type="InterPro" id="IPR041677">
    <property type="entry name" value="DNA2/NAM7_AAA_11"/>
</dbReference>
<dbReference type="GO" id="GO:0004386">
    <property type="term" value="F:helicase activity"/>
    <property type="evidence" value="ECO:0007669"/>
    <property type="project" value="InterPro"/>
</dbReference>
<dbReference type="InterPro" id="IPR045055">
    <property type="entry name" value="DNA2/NAM7-like"/>
</dbReference>
<evidence type="ECO:0000259" key="2">
    <source>
        <dbReference type="Pfam" id="PF13086"/>
    </source>
</evidence>
<feature type="compositionally biased region" description="Basic and acidic residues" evidence="1">
    <location>
        <begin position="1312"/>
        <end position="1328"/>
    </location>
</feature>
<protein>
    <recommendedName>
        <fullName evidence="8">Helicase ATP-binding domain-containing protein</fullName>
    </recommendedName>
</protein>
<dbReference type="CDD" id="cd18808">
    <property type="entry name" value="SF1_C_Upf1"/>
    <property type="match status" value="1"/>
</dbReference>
<feature type="region of interest" description="Disordered" evidence="1">
    <location>
        <begin position="1364"/>
        <end position="1383"/>
    </location>
</feature>
<evidence type="ECO:0000259" key="3">
    <source>
        <dbReference type="Pfam" id="PF13087"/>
    </source>
</evidence>